<name>A0A662YXE3_ACIRT</name>
<reference evidence="1 2" key="1">
    <citation type="submission" date="2019-01" db="EMBL/GenBank/DDBJ databases">
        <title>Draft Genome and Complete Hox-Cluster Characterization of the Sterlet Sturgeon (Acipenser ruthenus).</title>
        <authorList>
            <person name="Wei Q."/>
        </authorList>
    </citation>
    <scope>NUCLEOTIDE SEQUENCE [LARGE SCALE GENOMIC DNA]</scope>
    <source>
        <strain evidence="1">WHYD16114868_AA</strain>
        <tissue evidence="1">Blood</tissue>
    </source>
</reference>
<evidence type="ECO:0000313" key="1">
    <source>
        <dbReference type="EMBL" id="RXN01391.1"/>
    </source>
</evidence>
<keyword evidence="2" id="KW-1185">Reference proteome</keyword>
<comment type="caution">
    <text evidence="1">The sequence shown here is derived from an EMBL/GenBank/DDBJ whole genome shotgun (WGS) entry which is preliminary data.</text>
</comment>
<proteinExistence type="predicted"/>
<dbReference type="AlphaFoldDB" id="A0A662YXE3"/>
<gene>
    <name evidence="1" type="ORF">EOD39_6950</name>
</gene>
<protein>
    <submittedName>
        <fullName evidence="1">Uncharacterized protein</fullName>
    </submittedName>
</protein>
<dbReference type="Proteomes" id="UP000289886">
    <property type="component" value="Unassembled WGS sequence"/>
</dbReference>
<evidence type="ECO:0000313" key="2">
    <source>
        <dbReference type="Proteomes" id="UP000289886"/>
    </source>
</evidence>
<sequence length="109" mass="12322">MSPLRFDSLLSLVGPHLRKETTRLKEPISEGQRLAITLRYLASGDNQTSVAILQETCEALGSVLQPIYLEAPESDRWLQITNEFWNMRNYPNRIDGKHVTIQTPPNSGS</sequence>
<organism evidence="1 2">
    <name type="scientific">Acipenser ruthenus</name>
    <name type="common">Sterlet sturgeon</name>
    <dbReference type="NCBI Taxonomy" id="7906"/>
    <lineage>
        <taxon>Eukaryota</taxon>
        <taxon>Metazoa</taxon>
        <taxon>Chordata</taxon>
        <taxon>Craniata</taxon>
        <taxon>Vertebrata</taxon>
        <taxon>Euteleostomi</taxon>
        <taxon>Actinopterygii</taxon>
        <taxon>Chondrostei</taxon>
        <taxon>Acipenseriformes</taxon>
        <taxon>Acipenseridae</taxon>
        <taxon>Acipenser</taxon>
    </lineage>
</organism>
<dbReference type="EMBL" id="SCEB01000051">
    <property type="protein sequence ID" value="RXN01391.1"/>
    <property type="molecule type" value="Genomic_DNA"/>
</dbReference>
<accession>A0A662YXE3</accession>